<proteinExistence type="inferred from homology"/>
<dbReference type="InterPro" id="IPR051265">
    <property type="entry name" value="HIBADH-related_NP60_sf"/>
</dbReference>
<dbReference type="PROSITE" id="PS00895">
    <property type="entry name" value="3_HYDROXYISOBUT_DH"/>
    <property type="match status" value="1"/>
</dbReference>
<evidence type="ECO:0000256" key="4">
    <source>
        <dbReference type="PIRSR" id="PIRSR000103-1"/>
    </source>
</evidence>
<dbReference type="PANTHER" id="PTHR43580">
    <property type="entry name" value="OXIDOREDUCTASE GLYR1-RELATED"/>
    <property type="match status" value="1"/>
</dbReference>
<dbReference type="OMA" id="FVPRMTS"/>
<organism evidence="7 8">
    <name type="scientific">Rhizopus microsporus</name>
    <dbReference type="NCBI Taxonomy" id="58291"/>
    <lineage>
        <taxon>Eukaryota</taxon>
        <taxon>Fungi</taxon>
        <taxon>Fungi incertae sedis</taxon>
        <taxon>Mucoromycota</taxon>
        <taxon>Mucoromycotina</taxon>
        <taxon>Mucoromycetes</taxon>
        <taxon>Mucorales</taxon>
        <taxon>Mucorineae</taxon>
        <taxon>Rhizopodaceae</taxon>
        <taxon>Rhizopus</taxon>
    </lineage>
</organism>
<dbReference type="SUPFAM" id="SSF48179">
    <property type="entry name" value="6-phosphogluconate dehydrogenase C-terminal domain-like"/>
    <property type="match status" value="1"/>
</dbReference>
<dbReference type="InterPro" id="IPR036291">
    <property type="entry name" value="NAD(P)-bd_dom_sf"/>
</dbReference>
<dbReference type="PANTHER" id="PTHR43580:SF8">
    <property type="entry name" value="6-PHOSPHOGLUCONATE DEHYDROGENASE NADP-BINDING DOMAIN-CONTAINING PROTEIN-RELATED"/>
    <property type="match status" value="1"/>
</dbReference>
<evidence type="ECO:0000313" key="7">
    <source>
        <dbReference type="EMBL" id="ORE18623.1"/>
    </source>
</evidence>
<dbReference type="InterPro" id="IPR006115">
    <property type="entry name" value="6PGDH_NADP-bd"/>
</dbReference>
<evidence type="ECO:0000313" key="8">
    <source>
        <dbReference type="Proteomes" id="UP000242381"/>
    </source>
</evidence>
<dbReference type="InterPro" id="IPR008927">
    <property type="entry name" value="6-PGluconate_DH-like_C_sf"/>
</dbReference>
<keyword evidence="3" id="KW-0520">NAD</keyword>
<feature type="domain" description="6-phosphogluconate dehydrogenase NADP-binding" evidence="5">
    <location>
        <begin position="8"/>
        <end position="158"/>
    </location>
</feature>
<dbReference type="InterPro" id="IPR013328">
    <property type="entry name" value="6PGD_dom2"/>
</dbReference>
<protein>
    <recommendedName>
        <fullName evidence="9">NAD(P)-binding protein</fullName>
    </recommendedName>
</protein>
<dbReference type="InterPro" id="IPR002204">
    <property type="entry name" value="3-OH-isobutyrate_DH-rel_CS"/>
</dbReference>
<accession>A0A0A1N6Z4</accession>
<dbReference type="SUPFAM" id="SSF51735">
    <property type="entry name" value="NAD(P)-binding Rossmann-fold domains"/>
    <property type="match status" value="1"/>
</dbReference>
<dbReference type="Proteomes" id="UP000242381">
    <property type="component" value="Unassembled WGS sequence"/>
</dbReference>
<dbReference type="Pfam" id="PF14833">
    <property type="entry name" value="NAD_binding_11"/>
    <property type="match status" value="1"/>
</dbReference>
<dbReference type="AlphaFoldDB" id="A0A0A1N6Z4"/>
<dbReference type="GO" id="GO:0050661">
    <property type="term" value="F:NADP binding"/>
    <property type="evidence" value="ECO:0007669"/>
    <property type="project" value="InterPro"/>
</dbReference>
<dbReference type="Gene3D" id="3.40.50.720">
    <property type="entry name" value="NAD(P)-binding Rossmann-like Domain"/>
    <property type="match status" value="1"/>
</dbReference>
<dbReference type="Pfam" id="PF03446">
    <property type="entry name" value="NAD_binding_2"/>
    <property type="match status" value="1"/>
</dbReference>
<evidence type="ECO:0008006" key="9">
    <source>
        <dbReference type="Google" id="ProtNLM"/>
    </source>
</evidence>
<dbReference type="EMBL" id="KV921326">
    <property type="protein sequence ID" value="ORE18623.1"/>
    <property type="molecule type" value="Genomic_DNA"/>
</dbReference>
<dbReference type="PIRSF" id="PIRSF000103">
    <property type="entry name" value="HIBADH"/>
    <property type="match status" value="1"/>
</dbReference>
<evidence type="ECO:0000259" key="6">
    <source>
        <dbReference type="Pfam" id="PF14833"/>
    </source>
</evidence>
<evidence type="ECO:0000256" key="3">
    <source>
        <dbReference type="ARBA" id="ARBA00023027"/>
    </source>
</evidence>
<dbReference type="GO" id="GO:0016491">
    <property type="term" value="F:oxidoreductase activity"/>
    <property type="evidence" value="ECO:0007669"/>
    <property type="project" value="UniProtKB-KW"/>
</dbReference>
<gene>
    <name evidence="7" type="ORF">BCV71DRAFT_179146</name>
</gene>
<evidence type="ECO:0000259" key="5">
    <source>
        <dbReference type="Pfam" id="PF03446"/>
    </source>
</evidence>
<evidence type="ECO:0000256" key="1">
    <source>
        <dbReference type="ARBA" id="ARBA00007598"/>
    </source>
</evidence>
<dbReference type="InterPro" id="IPR015815">
    <property type="entry name" value="HIBADH-related"/>
</dbReference>
<keyword evidence="2" id="KW-0560">Oxidoreductase</keyword>
<evidence type="ECO:0000256" key="2">
    <source>
        <dbReference type="ARBA" id="ARBA00023002"/>
    </source>
</evidence>
<dbReference type="VEuPathDB" id="FungiDB:BCV72DRAFT_301102"/>
<dbReference type="InterPro" id="IPR029154">
    <property type="entry name" value="HIBADH-like_NADP-bd"/>
</dbReference>
<dbReference type="Gene3D" id="1.10.1040.10">
    <property type="entry name" value="N-(1-d-carboxylethyl)-l-norvaline Dehydrogenase, domain 2"/>
    <property type="match status" value="1"/>
</dbReference>
<sequence length="307" mass="32851">MSSNLQCSFIGLGAMGRHMAGHIAKHVESLGYPSLLVFNRTQAKAEELKKTHPVKVATSLEEVAKKSDIIFSCLLNDAAVEETVNNLVPHLKSGALFVEQSTINPKMAEKLAEKVSQVGATYLACPIMGPPAKAAAAELLVLVAGGDSNSRSKALSILIPAIGKKKIELGDAVGQALRLKLCGNFVVTSTVEMLAEYMTLAEASGVGQDKAQELLDGFLPGTMVATYGSRMSQQTFTNEIHFPISSAKKDVNHIINLANESNASVPITHKFLEHCNTVQEKHGDFDLTSIVGALREEAGLPFIIEKK</sequence>
<dbReference type="GO" id="GO:0051287">
    <property type="term" value="F:NAD binding"/>
    <property type="evidence" value="ECO:0007669"/>
    <property type="project" value="InterPro"/>
</dbReference>
<reference evidence="7 8" key="1">
    <citation type="journal article" date="2016" name="Proc. Natl. Acad. Sci. U.S.A.">
        <title>Lipid metabolic changes in an early divergent fungus govern the establishment of a mutualistic symbiosis with endobacteria.</title>
        <authorList>
            <person name="Lastovetsky O.A."/>
            <person name="Gaspar M.L."/>
            <person name="Mondo S.J."/>
            <person name="LaButti K.M."/>
            <person name="Sandor L."/>
            <person name="Grigoriev I.V."/>
            <person name="Henry S.A."/>
            <person name="Pawlowska T.E."/>
        </authorList>
    </citation>
    <scope>NUCLEOTIDE SEQUENCE [LARGE SCALE GENOMIC DNA]</scope>
    <source>
        <strain evidence="7 8">ATCC 11559</strain>
    </source>
</reference>
<comment type="similarity">
    <text evidence="1">Belongs to the HIBADH-related family. NP60 subfamily.</text>
</comment>
<feature type="active site" evidence="4">
    <location>
        <position position="180"/>
    </location>
</feature>
<name>A0A0A1N6Z4_RHIZD</name>
<feature type="domain" description="3-hydroxyisobutyrate dehydrogenase-like NAD-binding" evidence="6">
    <location>
        <begin position="174"/>
        <end position="292"/>
    </location>
</feature>